<gene>
    <name evidence="2" type="ORF">AVDCRST_MAG54-2568</name>
</gene>
<proteinExistence type="predicted"/>
<reference evidence="2" key="1">
    <citation type="submission" date="2020-02" db="EMBL/GenBank/DDBJ databases">
        <authorList>
            <person name="Meier V. D."/>
        </authorList>
    </citation>
    <scope>NUCLEOTIDE SEQUENCE</scope>
    <source>
        <strain evidence="2">AVDCRST_MAG54</strain>
    </source>
</reference>
<evidence type="ECO:0000256" key="1">
    <source>
        <dbReference type="SAM" id="MobiDB-lite"/>
    </source>
</evidence>
<feature type="region of interest" description="Disordered" evidence="1">
    <location>
        <begin position="20"/>
        <end position="45"/>
    </location>
</feature>
<protein>
    <submittedName>
        <fullName evidence="2">Uncharacterized protein</fullName>
    </submittedName>
</protein>
<dbReference type="AlphaFoldDB" id="A0A6J4IXT6"/>
<organism evidence="2">
    <name type="scientific">uncultured Actinomycetospora sp</name>
    <dbReference type="NCBI Taxonomy" id="1135996"/>
    <lineage>
        <taxon>Bacteria</taxon>
        <taxon>Bacillati</taxon>
        <taxon>Actinomycetota</taxon>
        <taxon>Actinomycetes</taxon>
        <taxon>Pseudonocardiales</taxon>
        <taxon>Pseudonocardiaceae</taxon>
        <taxon>Actinomycetospora</taxon>
        <taxon>environmental samples</taxon>
    </lineage>
</organism>
<dbReference type="EMBL" id="CADCTH010000330">
    <property type="protein sequence ID" value="CAA9262853.1"/>
    <property type="molecule type" value="Genomic_DNA"/>
</dbReference>
<accession>A0A6J4IXT6</accession>
<name>A0A6J4IXT6_9PSEU</name>
<sequence length="45" mass="4909">MSPVADPRTVVPAGDLVRVTRVSARPRQHDPAVRRPRPATHGGDR</sequence>
<evidence type="ECO:0000313" key="2">
    <source>
        <dbReference type="EMBL" id="CAA9262853.1"/>
    </source>
</evidence>